<dbReference type="SUPFAM" id="SSF53474">
    <property type="entry name" value="alpha/beta-Hydrolases"/>
    <property type="match status" value="1"/>
</dbReference>
<name>A0AAF0J5I4_9BASI</name>
<dbReference type="Gene3D" id="3.40.50.1820">
    <property type="entry name" value="alpha/beta hydrolase"/>
    <property type="match status" value="2"/>
</dbReference>
<sequence length="245" mass="26756">MRTLQLNGPRQAIDLYLASTRTPLLVFVHGGAWRTGDKSEFRAMGEYIAAHGLSVANVTYRLTTDDTPQVRHPDHINDVYAAIAYLVESADELGFLPRITLAGHSDGIYDIVSLLEEYPSYSYFCGPALQGSDYASVSSRSWKLRSDTPLYFIHSCDDELLSYAQTCEALKLTAGVESSAIVTVPRTSGGAALYAGSKECVADMYPSICVPDWVNVDFSATGTHDGMLQTHQLWDKLLAIADSST</sequence>
<dbReference type="GO" id="GO:0016787">
    <property type="term" value="F:hydrolase activity"/>
    <property type="evidence" value="ECO:0007669"/>
    <property type="project" value="UniProtKB-KW"/>
</dbReference>
<reference evidence="5" key="1">
    <citation type="submission" date="2023-03" db="EMBL/GenBank/DDBJ databases">
        <title>Mating type loci evolution in Malassezia.</title>
        <authorList>
            <person name="Coelho M.A."/>
        </authorList>
    </citation>
    <scope>NUCLEOTIDE SEQUENCE</scope>
    <source>
        <strain evidence="5">CBS 11721</strain>
    </source>
</reference>
<comment type="catalytic activity">
    <reaction evidence="2">
        <text>a diacylglycerol + H2O = a monoacylglycerol + a fatty acid + H(+)</text>
        <dbReference type="Rhea" id="RHEA:32731"/>
        <dbReference type="ChEBI" id="CHEBI:15377"/>
        <dbReference type="ChEBI" id="CHEBI:15378"/>
        <dbReference type="ChEBI" id="CHEBI:17408"/>
        <dbReference type="ChEBI" id="CHEBI:18035"/>
        <dbReference type="ChEBI" id="CHEBI:28868"/>
    </reaction>
</comment>
<evidence type="ECO:0000313" key="5">
    <source>
        <dbReference type="EMBL" id="WFD34243.1"/>
    </source>
</evidence>
<dbReference type="InterPro" id="IPR049492">
    <property type="entry name" value="BD-FAE-like_dom"/>
</dbReference>
<protein>
    <recommendedName>
        <fullName evidence="4">BD-FAE-like domain-containing protein</fullName>
    </recommendedName>
</protein>
<dbReference type="EMBL" id="CP119878">
    <property type="protein sequence ID" value="WFD34243.1"/>
    <property type="molecule type" value="Genomic_DNA"/>
</dbReference>
<evidence type="ECO:0000256" key="1">
    <source>
        <dbReference type="ARBA" id="ARBA00022801"/>
    </source>
</evidence>
<keyword evidence="1" id="KW-0378">Hydrolase</keyword>
<feature type="domain" description="BD-FAE-like" evidence="4">
    <location>
        <begin position="14"/>
        <end position="107"/>
    </location>
</feature>
<dbReference type="PANTHER" id="PTHR48081:SF33">
    <property type="entry name" value="KYNURENINE FORMAMIDASE"/>
    <property type="match status" value="1"/>
</dbReference>
<dbReference type="Proteomes" id="UP001219933">
    <property type="component" value="Chromosome 2"/>
</dbReference>
<keyword evidence="6" id="KW-1185">Reference proteome</keyword>
<evidence type="ECO:0000313" key="6">
    <source>
        <dbReference type="Proteomes" id="UP001219933"/>
    </source>
</evidence>
<proteinExistence type="predicted"/>
<dbReference type="PANTHER" id="PTHR48081">
    <property type="entry name" value="AB HYDROLASE SUPERFAMILY PROTEIN C4A8.06C"/>
    <property type="match status" value="1"/>
</dbReference>
<dbReference type="AlphaFoldDB" id="A0AAF0J5I4"/>
<organism evidence="5 6">
    <name type="scientific">Malassezia cuniculi</name>
    <dbReference type="NCBI Taxonomy" id="948313"/>
    <lineage>
        <taxon>Eukaryota</taxon>
        <taxon>Fungi</taxon>
        <taxon>Dikarya</taxon>
        <taxon>Basidiomycota</taxon>
        <taxon>Ustilaginomycotina</taxon>
        <taxon>Malasseziomycetes</taxon>
        <taxon>Malasseziales</taxon>
        <taxon>Malasseziaceae</taxon>
        <taxon>Malassezia</taxon>
    </lineage>
</organism>
<gene>
    <name evidence="5" type="ORF">MCUN1_001080</name>
</gene>
<dbReference type="InterPro" id="IPR050300">
    <property type="entry name" value="GDXG_lipolytic_enzyme"/>
</dbReference>
<accession>A0AAF0J5I4</accession>
<comment type="catalytic activity">
    <reaction evidence="3">
        <text>a monoacylglycerol + H2O = glycerol + a fatty acid + H(+)</text>
        <dbReference type="Rhea" id="RHEA:15245"/>
        <dbReference type="ChEBI" id="CHEBI:15377"/>
        <dbReference type="ChEBI" id="CHEBI:15378"/>
        <dbReference type="ChEBI" id="CHEBI:17408"/>
        <dbReference type="ChEBI" id="CHEBI:17754"/>
        <dbReference type="ChEBI" id="CHEBI:28868"/>
    </reaction>
</comment>
<dbReference type="Pfam" id="PF20434">
    <property type="entry name" value="BD-FAE"/>
    <property type="match status" value="1"/>
</dbReference>
<dbReference type="InterPro" id="IPR029058">
    <property type="entry name" value="AB_hydrolase_fold"/>
</dbReference>
<evidence type="ECO:0000256" key="3">
    <source>
        <dbReference type="ARBA" id="ARBA00048461"/>
    </source>
</evidence>
<evidence type="ECO:0000259" key="4">
    <source>
        <dbReference type="Pfam" id="PF20434"/>
    </source>
</evidence>
<evidence type="ECO:0000256" key="2">
    <source>
        <dbReference type="ARBA" id="ARBA00047591"/>
    </source>
</evidence>